<comment type="caution">
    <text evidence="3">The sequence shown here is derived from an EMBL/GenBank/DDBJ whole genome shotgun (WGS) entry which is preliminary data.</text>
</comment>
<evidence type="ECO:0000313" key="4">
    <source>
        <dbReference type="Proteomes" id="UP000745663"/>
    </source>
</evidence>
<keyword evidence="1" id="KW-0812">Transmembrane</keyword>
<evidence type="ECO:0000313" key="3">
    <source>
        <dbReference type="EMBL" id="MBM5459068.1"/>
    </source>
</evidence>
<keyword evidence="2" id="KW-0732">Signal</keyword>
<keyword evidence="1" id="KW-1133">Transmembrane helix</keyword>
<protein>
    <submittedName>
        <fullName evidence="3">Uncharacterized protein</fullName>
    </submittedName>
</protein>
<feature type="chain" id="PRO_5045322999" evidence="2">
    <location>
        <begin position="19"/>
        <end position="80"/>
    </location>
</feature>
<name>A0ABS2C147_9PSED</name>
<dbReference type="RefSeq" id="WP_203584974.1">
    <property type="nucleotide sequence ID" value="NZ_JACOPV010000009.1"/>
</dbReference>
<sequence length="80" mass="8626">MRLPIGLLMLAISSSAIAAGQDAPGTIFHSALQVVLVLFGLAAALVAARWMYSWNHCRKTTRAATKAVKERVARGQKPYC</sequence>
<keyword evidence="4" id="KW-1185">Reference proteome</keyword>
<reference evidence="3 4" key="1">
    <citation type="submission" date="2020-08" db="EMBL/GenBank/DDBJ databases">
        <title>Description of novel Pseudomonas species.</title>
        <authorList>
            <person name="Duman M."/>
            <person name="Mulet M."/>
            <person name="Altun S."/>
            <person name="Saticioglu I.B."/>
            <person name="Lalucat J."/>
            <person name="Garcia-Valdes E."/>
        </authorList>
    </citation>
    <scope>NUCLEOTIDE SEQUENCE [LARGE SCALE GENOMIC DNA]</scope>
    <source>
        <strain evidence="3 4">P66</strain>
    </source>
</reference>
<dbReference type="Proteomes" id="UP000745663">
    <property type="component" value="Unassembled WGS sequence"/>
</dbReference>
<dbReference type="EMBL" id="JACOPV010000009">
    <property type="protein sequence ID" value="MBM5459068.1"/>
    <property type="molecule type" value="Genomic_DNA"/>
</dbReference>
<feature type="signal peptide" evidence="2">
    <location>
        <begin position="1"/>
        <end position="18"/>
    </location>
</feature>
<keyword evidence="1" id="KW-0472">Membrane</keyword>
<feature type="transmembrane region" description="Helical" evidence="1">
    <location>
        <begin position="30"/>
        <end position="52"/>
    </location>
</feature>
<proteinExistence type="predicted"/>
<evidence type="ECO:0000256" key="1">
    <source>
        <dbReference type="SAM" id="Phobius"/>
    </source>
</evidence>
<gene>
    <name evidence="3" type="ORF">H8F21_15980</name>
</gene>
<evidence type="ECO:0000256" key="2">
    <source>
        <dbReference type="SAM" id="SignalP"/>
    </source>
</evidence>
<organism evidence="3 4">
    <name type="scientific">Pseudomonas arcuscaelestis</name>
    <dbReference type="NCBI Taxonomy" id="2710591"/>
    <lineage>
        <taxon>Bacteria</taxon>
        <taxon>Pseudomonadati</taxon>
        <taxon>Pseudomonadota</taxon>
        <taxon>Gammaproteobacteria</taxon>
        <taxon>Pseudomonadales</taxon>
        <taxon>Pseudomonadaceae</taxon>
        <taxon>Pseudomonas</taxon>
    </lineage>
</organism>
<accession>A0ABS2C147</accession>